<name>I0I5W1_CALAS</name>
<reference evidence="2 3" key="1">
    <citation type="submission" date="2012-02" db="EMBL/GenBank/DDBJ databases">
        <title>Complete genome sequence of Caldilinea aerophila DSM 14535 (= NBRC 102666).</title>
        <authorList>
            <person name="Oguchi A."/>
            <person name="Hosoyama A."/>
            <person name="Sekine M."/>
            <person name="Fukai R."/>
            <person name="Kato Y."/>
            <person name="Nakamura S."/>
            <person name="Hanada S."/>
            <person name="Yamazaki S."/>
            <person name="Fujita N."/>
        </authorList>
    </citation>
    <scope>NUCLEOTIDE SEQUENCE [LARGE SCALE GENOMIC DNA]</scope>
    <source>
        <strain evidence="3">DSM 14535 / JCM 11387 / NBRC 104270 / STL-6-O1</strain>
    </source>
</reference>
<sequence>MHHHSLHDAAPRTRVIGIDEMGPLAVKTYPGAEWLQGEHRATFEPDYGRRGRLWVHGAFEPATGQAALLTSPGRDSLSHLRLLELMMRRFPADRWWLIEDNLSIHTSRQVQLALAAWPEIQVLFLPKYACWLNLIEPWWKQLKSLALKGNRFESLDEISQALYEAVEYWNAHRRPYVWKKTTPGTVSFDGRFQH</sequence>
<dbReference type="Proteomes" id="UP000007880">
    <property type="component" value="Chromosome"/>
</dbReference>
<proteinExistence type="predicted"/>
<dbReference type="InterPro" id="IPR036397">
    <property type="entry name" value="RNaseH_sf"/>
</dbReference>
<dbReference type="STRING" id="926550.CLDAP_26090"/>
<dbReference type="AlphaFoldDB" id="I0I5W1"/>
<dbReference type="eggNOG" id="COG3335">
    <property type="taxonomic scope" value="Bacteria"/>
</dbReference>
<evidence type="ECO:0000313" key="2">
    <source>
        <dbReference type="EMBL" id="BAM00649.1"/>
    </source>
</evidence>
<dbReference type="NCBIfam" id="NF033545">
    <property type="entry name" value="transpos_IS630"/>
    <property type="match status" value="1"/>
</dbReference>
<dbReference type="InterPro" id="IPR047655">
    <property type="entry name" value="Transpos_IS630-like"/>
</dbReference>
<accession>I0I5W1</accession>
<gene>
    <name evidence="2" type="ordered locus">CLDAP_26090</name>
</gene>
<organism evidence="2 3">
    <name type="scientific">Caldilinea aerophila (strain DSM 14535 / JCM 11387 / NBRC 104270 / STL-6-O1)</name>
    <dbReference type="NCBI Taxonomy" id="926550"/>
    <lineage>
        <taxon>Bacteria</taxon>
        <taxon>Bacillati</taxon>
        <taxon>Chloroflexota</taxon>
        <taxon>Caldilineae</taxon>
        <taxon>Caldilineales</taxon>
        <taxon>Caldilineaceae</taxon>
        <taxon>Caldilinea</taxon>
    </lineage>
</organism>
<protein>
    <submittedName>
        <fullName evidence="2">Putative transposase</fullName>
    </submittedName>
</protein>
<dbReference type="InterPro" id="IPR038717">
    <property type="entry name" value="Tc1-like_DDE_dom"/>
</dbReference>
<dbReference type="HOGENOM" id="CLU_107600_0_0_0"/>
<dbReference type="GO" id="GO:0003676">
    <property type="term" value="F:nucleic acid binding"/>
    <property type="evidence" value="ECO:0007669"/>
    <property type="project" value="InterPro"/>
</dbReference>
<dbReference type="Pfam" id="PF13358">
    <property type="entry name" value="DDE_3"/>
    <property type="match status" value="1"/>
</dbReference>
<dbReference type="KEGG" id="cap:CLDAP_26090"/>
<evidence type="ECO:0000259" key="1">
    <source>
        <dbReference type="Pfam" id="PF13358"/>
    </source>
</evidence>
<dbReference type="EMBL" id="AP012337">
    <property type="protein sequence ID" value="BAM00649.1"/>
    <property type="molecule type" value="Genomic_DNA"/>
</dbReference>
<dbReference type="InterPro" id="IPR012337">
    <property type="entry name" value="RNaseH-like_sf"/>
</dbReference>
<dbReference type="SUPFAM" id="SSF53098">
    <property type="entry name" value="Ribonuclease H-like"/>
    <property type="match status" value="1"/>
</dbReference>
<keyword evidence="3" id="KW-1185">Reference proteome</keyword>
<feature type="domain" description="Tc1-like transposase DDE" evidence="1">
    <location>
        <begin position="15"/>
        <end position="158"/>
    </location>
</feature>
<evidence type="ECO:0000313" key="3">
    <source>
        <dbReference type="Proteomes" id="UP000007880"/>
    </source>
</evidence>
<dbReference type="Gene3D" id="3.30.420.10">
    <property type="entry name" value="Ribonuclease H-like superfamily/Ribonuclease H"/>
    <property type="match status" value="1"/>
</dbReference>